<dbReference type="Gene3D" id="1.10.620.20">
    <property type="entry name" value="Ribonucleotide Reductase, subunit A"/>
    <property type="match status" value="1"/>
</dbReference>
<dbReference type="GO" id="GO:0005829">
    <property type="term" value="C:cytosol"/>
    <property type="evidence" value="ECO:0007669"/>
    <property type="project" value="TreeGrafter"/>
</dbReference>
<dbReference type="PANTHER" id="PTHR23409:SF18">
    <property type="entry name" value="RIBONUCLEOSIDE-DIPHOSPHATE REDUCTASE SUBUNIT M2"/>
    <property type="match status" value="1"/>
</dbReference>
<dbReference type="EMBL" id="CAJNOC010000145">
    <property type="protein sequence ID" value="CAF0719190.1"/>
    <property type="molecule type" value="Genomic_DNA"/>
</dbReference>
<dbReference type="SUPFAM" id="SSF47240">
    <property type="entry name" value="Ferritin-like"/>
    <property type="match status" value="1"/>
</dbReference>
<comment type="caution">
    <text evidence="3">The sequence shown here is derived from an EMBL/GenBank/DDBJ whole genome shotgun (WGS) entry which is preliminary data.</text>
</comment>
<dbReference type="OrthoDB" id="2093646at2759"/>
<evidence type="ECO:0000256" key="1">
    <source>
        <dbReference type="ARBA" id="ARBA00009303"/>
    </source>
</evidence>
<evidence type="ECO:0000256" key="2">
    <source>
        <dbReference type="SAM" id="MobiDB-lite"/>
    </source>
</evidence>
<evidence type="ECO:0000313" key="3">
    <source>
        <dbReference type="EMBL" id="CAF0719190.1"/>
    </source>
</evidence>
<reference evidence="3" key="1">
    <citation type="submission" date="2021-02" db="EMBL/GenBank/DDBJ databases">
        <authorList>
            <person name="Nowell W R."/>
        </authorList>
    </citation>
    <scope>NUCLEOTIDE SEQUENCE</scope>
    <source>
        <strain evidence="3">Ploen Becks lab</strain>
    </source>
</reference>
<sequence>MLSEEDPCSPMKKLKILSEKQQNVKPYLDHSNLPTIKEKLTEVKATVETNENREVTEHLLEDAPGKYVIFPINHEDMWRMYKNLVDNFWSVTETIQDLEKLTFTYNEKQFMKYFSSIFSSPKSSGLVNENFAEEFCKVIQVTEAKFFYGHQLFIQNIHSEMYNKLLTNFTDSNEEREKLFKIVENFDSVAKKREWIEKWKNTSFGEQLVASSCLHGLLFSSLELICSWLKIKTRTILSHELMDFFEKMILDQELQRDFSCLMISHLRNKPSKEKILETINQAAKLEFDFLINGLKSDLVDIEPEEIIQLIDRKTKELKLRMFSGMDEKKKAPTNDIADKKNVEDQADREVSKENHQRLVFDEDF</sequence>
<dbReference type="CDD" id="cd01049">
    <property type="entry name" value="RNRR2"/>
    <property type="match status" value="1"/>
</dbReference>
<dbReference type="AlphaFoldDB" id="A0A813MEL4"/>
<evidence type="ECO:0000313" key="4">
    <source>
        <dbReference type="Proteomes" id="UP000663879"/>
    </source>
</evidence>
<dbReference type="InterPro" id="IPR012348">
    <property type="entry name" value="RNR-like"/>
</dbReference>
<accession>A0A813MEL4</accession>
<gene>
    <name evidence="3" type="ORF">OXX778_LOCUS2024</name>
</gene>
<name>A0A813MEL4_9BILA</name>
<keyword evidence="4" id="KW-1185">Reference proteome</keyword>
<dbReference type="Pfam" id="PF00268">
    <property type="entry name" value="Ribonuc_red_sm"/>
    <property type="match status" value="1"/>
</dbReference>
<dbReference type="GO" id="GO:0004748">
    <property type="term" value="F:ribonucleoside-diphosphate reductase activity, thioredoxin disulfide as acceptor"/>
    <property type="evidence" value="ECO:0007669"/>
    <property type="project" value="TreeGrafter"/>
</dbReference>
<protein>
    <submittedName>
        <fullName evidence="3">Uncharacterized protein</fullName>
    </submittedName>
</protein>
<dbReference type="GO" id="GO:0009263">
    <property type="term" value="P:deoxyribonucleotide biosynthetic process"/>
    <property type="evidence" value="ECO:0007669"/>
    <property type="project" value="InterPro"/>
</dbReference>
<feature type="region of interest" description="Disordered" evidence="2">
    <location>
        <begin position="328"/>
        <end position="364"/>
    </location>
</feature>
<dbReference type="InterPro" id="IPR000358">
    <property type="entry name" value="RNR_small_fam"/>
</dbReference>
<organism evidence="3 4">
    <name type="scientific">Brachionus calyciflorus</name>
    <dbReference type="NCBI Taxonomy" id="104777"/>
    <lineage>
        <taxon>Eukaryota</taxon>
        <taxon>Metazoa</taxon>
        <taxon>Spiralia</taxon>
        <taxon>Gnathifera</taxon>
        <taxon>Rotifera</taxon>
        <taxon>Eurotatoria</taxon>
        <taxon>Monogononta</taxon>
        <taxon>Pseudotrocha</taxon>
        <taxon>Ploima</taxon>
        <taxon>Brachionidae</taxon>
        <taxon>Brachionus</taxon>
    </lineage>
</organism>
<dbReference type="PANTHER" id="PTHR23409">
    <property type="entry name" value="RIBONUCLEOSIDE-DIPHOSPHATE REDUCTASE SMALL CHAIN"/>
    <property type="match status" value="1"/>
</dbReference>
<proteinExistence type="inferred from homology"/>
<comment type="similarity">
    <text evidence="1">Belongs to the ribonucleoside diphosphate reductase small chain family.</text>
</comment>
<dbReference type="InterPro" id="IPR009078">
    <property type="entry name" value="Ferritin-like_SF"/>
</dbReference>
<dbReference type="InterPro" id="IPR033909">
    <property type="entry name" value="RNR_small"/>
</dbReference>
<dbReference type="Proteomes" id="UP000663879">
    <property type="component" value="Unassembled WGS sequence"/>
</dbReference>